<name>A0A4R0YKI6_9GAMM</name>
<keyword evidence="2" id="KW-1185">Reference proteome</keyword>
<dbReference type="Gene3D" id="3.30.530.20">
    <property type="match status" value="1"/>
</dbReference>
<dbReference type="InterPro" id="IPR023393">
    <property type="entry name" value="START-like_dom_sf"/>
</dbReference>
<reference evidence="1 2" key="1">
    <citation type="submission" date="2019-02" db="EMBL/GenBank/DDBJ databases">
        <title>Dyella amyloliquefaciens sp. nov., isolated from forest soil.</title>
        <authorList>
            <person name="Gao Z.-H."/>
            <person name="Qiu L.-H."/>
        </authorList>
    </citation>
    <scope>NUCLEOTIDE SEQUENCE [LARGE SCALE GENOMIC DNA]</scope>
    <source>
        <strain evidence="1 2">KACC 12747</strain>
    </source>
</reference>
<evidence type="ECO:0000313" key="2">
    <source>
        <dbReference type="Proteomes" id="UP000291822"/>
    </source>
</evidence>
<dbReference type="SUPFAM" id="SSF55961">
    <property type="entry name" value="Bet v1-like"/>
    <property type="match status" value="1"/>
</dbReference>
<dbReference type="RefSeq" id="WP_131410928.1">
    <property type="nucleotide sequence ID" value="NZ_SJTG01000003.1"/>
</dbReference>
<comment type="caution">
    <text evidence="1">The sequence shown here is derived from an EMBL/GenBank/DDBJ whole genome shotgun (WGS) entry which is preliminary data.</text>
</comment>
<gene>
    <name evidence="1" type="ORF">EZM97_22320</name>
</gene>
<protein>
    <submittedName>
        <fullName evidence="1">Polyketide cyclase/dehydrase</fullName>
    </submittedName>
</protein>
<evidence type="ECO:0000313" key="1">
    <source>
        <dbReference type="EMBL" id="TCI08978.1"/>
    </source>
</evidence>
<dbReference type="EMBL" id="SJTG01000003">
    <property type="protein sequence ID" value="TCI08978.1"/>
    <property type="molecule type" value="Genomic_DNA"/>
</dbReference>
<dbReference type="AlphaFoldDB" id="A0A4R0YKI6"/>
<accession>A0A4R0YKI6</accession>
<dbReference type="InterPro" id="IPR019587">
    <property type="entry name" value="Polyketide_cyclase/dehydratase"/>
</dbReference>
<organism evidence="1 2">
    <name type="scientific">Dyella soli</name>
    <dbReference type="NCBI Taxonomy" id="522319"/>
    <lineage>
        <taxon>Bacteria</taxon>
        <taxon>Pseudomonadati</taxon>
        <taxon>Pseudomonadota</taxon>
        <taxon>Gammaproteobacteria</taxon>
        <taxon>Lysobacterales</taxon>
        <taxon>Rhodanobacteraceae</taxon>
        <taxon>Dyella</taxon>
    </lineage>
</organism>
<dbReference type="Pfam" id="PF10604">
    <property type="entry name" value="Polyketide_cyc2"/>
    <property type="match status" value="1"/>
</dbReference>
<proteinExistence type="predicted"/>
<dbReference type="Proteomes" id="UP000291822">
    <property type="component" value="Unassembled WGS sequence"/>
</dbReference>
<sequence>MWMHEESMETTARPERIWQLFADVPGWKAWNAGIEHIELHGPFAAGTSFTMQPPGMEPFTSTLTAVRENEGFTDETVVDGTRVVVEHRIEVLAPGRTRIVYRTRIDGVAADDIGPLVTGDFADVLRALRRQAELD</sequence>